<dbReference type="AlphaFoldDB" id="A0A284VSF5"/>
<feature type="domain" description="HTH crp-type" evidence="1">
    <location>
        <begin position="17"/>
        <end position="66"/>
    </location>
</feature>
<dbReference type="OrthoDB" id="56502at2157"/>
<dbReference type="InterPro" id="IPR057161">
    <property type="entry name" value="DUF7839"/>
</dbReference>
<dbReference type="PANTHER" id="PTHR43704">
    <property type="entry name" value="BSR5907 PROTEIN"/>
    <property type="match status" value="1"/>
</dbReference>
<dbReference type="InterPro" id="IPR012015">
    <property type="entry name" value="UCP_HTH_arc"/>
</dbReference>
<protein>
    <recommendedName>
        <fullName evidence="1">HTH crp-type domain-containing protein</fullName>
    </recommendedName>
</protein>
<dbReference type="PIRSF" id="PIRSF004955">
    <property type="entry name" value="HTH_arch"/>
    <property type="match status" value="1"/>
</dbReference>
<accession>A0A284VSF5</accession>
<dbReference type="Proteomes" id="UP000218615">
    <property type="component" value="Unassembled WGS sequence"/>
</dbReference>
<keyword evidence="3" id="KW-1185">Reference proteome</keyword>
<name>A0A284VSF5_9EURY</name>
<evidence type="ECO:0000259" key="1">
    <source>
        <dbReference type="SMART" id="SM00419"/>
    </source>
</evidence>
<proteinExistence type="predicted"/>
<dbReference type="SUPFAM" id="SSF46785">
    <property type="entry name" value="Winged helix' DNA-binding domain"/>
    <property type="match status" value="1"/>
</dbReference>
<dbReference type="InterPro" id="IPR012318">
    <property type="entry name" value="HTH_CRP"/>
</dbReference>
<dbReference type="PANTHER" id="PTHR43704:SF2">
    <property type="entry name" value="HTH CRP-TYPE DOMAIN-CONTAINING PROTEIN"/>
    <property type="match status" value="1"/>
</dbReference>
<dbReference type="Gene3D" id="1.10.10.10">
    <property type="entry name" value="Winged helix-like DNA-binding domain superfamily/Winged helix DNA-binding domain"/>
    <property type="match status" value="1"/>
</dbReference>
<dbReference type="GO" id="GO:0006355">
    <property type="term" value="P:regulation of DNA-templated transcription"/>
    <property type="evidence" value="ECO:0007669"/>
    <property type="project" value="InterPro"/>
</dbReference>
<reference evidence="3" key="1">
    <citation type="submission" date="2017-06" db="EMBL/GenBank/DDBJ databases">
        <authorList>
            <person name="Cremers G."/>
        </authorList>
    </citation>
    <scope>NUCLEOTIDE SEQUENCE [LARGE SCALE GENOMIC DNA]</scope>
</reference>
<organism evidence="2 3">
    <name type="scientific">Candidatus Methanoperedens nitratireducens</name>
    <dbReference type="NCBI Taxonomy" id="1392998"/>
    <lineage>
        <taxon>Archaea</taxon>
        <taxon>Methanobacteriati</taxon>
        <taxon>Methanobacteriota</taxon>
        <taxon>Stenosarchaea group</taxon>
        <taxon>Methanomicrobia</taxon>
        <taxon>Methanosarcinales</taxon>
        <taxon>ANME-2 cluster</taxon>
        <taxon>Candidatus Methanoperedentaceae</taxon>
        <taxon>Candidatus Methanoperedens</taxon>
    </lineage>
</organism>
<dbReference type="SMART" id="SM00419">
    <property type="entry name" value="HTH_CRP"/>
    <property type="match status" value="1"/>
</dbReference>
<dbReference type="CDD" id="cd00092">
    <property type="entry name" value="HTH_CRP"/>
    <property type="match status" value="1"/>
</dbReference>
<dbReference type="Pfam" id="PF25211">
    <property type="entry name" value="DUF7839"/>
    <property type="match status" value="1"/>
</dbReference>
<dbReference type="InterPro" id="IPR036388">
    <property type="entry name" value="WH-like_DNA-bd_sf"/>
</dbReference>
<dbReference type="EMBL" id="FZMP01000211">
    <property type="protein sequence ID" value="SNQ62224.1"/>
    <property type="molecule type" value="Genomic_DNA"/>
</dbReference>
<evidence type="ECO:0000313" key="3">
    <source>
        <dbReference type="Proteomes" id="UP000218615"/>
    </source>
</evidence>
<dbReference type="GO" id="GO:0003677">
    <property type="term" value="F:DNA binding"/>
    <property type="evidence" value="ECO:0007669"/>
    <property type="project" value="InterPro"/>
</dbReference>
<sequence>MILRSKKDSTRFQILVEIAAHQPDVRQKEIADKIGITPQAVSEYIKDLVMEGLLFSDGRVRYRVTKKGVEWVLERAMELKKYARFVMEDIVSHVSVATAIAEEGFDKGQRVSLRMDEGLLYAGSGDGDVTGITISDAKPGEDVGVTDLKGMIRLPEVNITICKVPRVERGGSRSVDYETLKKYSQDKPYIAAIGVEALTALRKIKIKPNILFGAKESVVEAAFHGLSSLVVSVDEEVPSLLNRLEDEGLNYEVVDLGK</sequence>
<dbReference type="STRING" id="1392998.ANME2D_02915"/>
<dbReference type="Pfam" id="PF13412">
    <property type="entry name" value="HTH_24"/>
    <property type="match status" value="1"/>
</dbReference>
<evidence type="ECO:0000313" key="2">
    <source>
        <dbReference type="EMBL" id="SNQ62224.1"/>
    </source>
</evidence>
<gene>
    <name evidence="2" type="ORF">MNV_630009</name>
</gene>
<dbReference type="RefSeq" id="WP_096206820.1">
    <property type="nucleotide sequence ID" value="NZ_FZMP01000211.1"/>
</dbReference>
<dbReference type="InterPro" id="IPR036390">
    <property type="entry name" value="WH_DNA-bd_sf"/>
</dbReference>